<dbReference type="InterPro" id="IPR036188">
    <property type="entry name" value="FAD/NAD-bd_sf"/>
</dbReference>
<proteinExistence type="predicted"/>
<accession>A0A328NFT1</accession>
<feature type="domain" description="FAD-binding" evidence="4">
    <location>
        <begin position="6"/>
        <end position="369"/>
    </location>
</feature>
<evidence type="ECO:0000256" key="3">
    <source>
        <dbReference type="ARBA" id="ARBA00022827"/>
    </source>
</evidence>
<keyword evidence="3" id="KW-0274">FAD</keyword>
<dbReference type="Gene3D" id="3.30.9.10">
    <property type="entry name" value="D-Amino Acid Oxidase, subunit A, domain 2"/>
    <property type="match status" value="1"/>
</dbReference>
<dbReference type="InterPro" id="IPR050641">
    <property type="entry name" value="RIFMO-like"/>
</dbReference>
<dbReference type="PANTHER" id="PTHR43004">
    <property type="entry name" value="TRK SYSTEM POTASSIUM UPTAKE PROTEIN"/>
    <property type="match status" value="1"/>
</dbReference>
<dbReference type="EMBL" id="PYAA01000001">
    <property type="protein sequence ID" value="RAO06887.1"/>
    <property type="molecule type" value="Genomic_DNA"/>
</dbReference>
<evidence type="ECO:0000313" key="5">
    <source>
        <dbReference type="EMBL" id="RAO06887.1"/>
    </source>
</evidence>
<gene>
    <name evidence="5" type="ORF">LAH08_00151</name>
</gene>
<dbReference type="Gene3D" id="3.50.50.60">
    <property type="entry name" value="FAD/NAD(P)-binding domain"/>
    <property type="match status" value="1"/>
</dbReference>
<keyword evidence="2" id="KW-0285">Flavoprotein</keyword>
<reference evidence="5 6" key="1">
    <citation type="submission" date="2018-03" db="EMBL/GenBank/DDBJ databases">
        <title>Defining the species Micromonospora saelicesensis and Micromonospora noduli under the framework of genomics.</title>
        <authorList>
            <person name="Riesco R."/>
            <person name="Trujillo M.E."/>
        </authorList>
    </citation>
    <scope>NUCLEOTIDE SEQUENCE [LARGE SCALE GENOMIC DNA]</scope>
    <source>
        <strain evidence="5 6">LAH08</strain>
    </source>
</reference>
<dbReference type="Proteomes" id="UP000248966">
    <property type="component" value="Unassembled WGS sequence"/>
</dbReference>
<dbReference type="GO" id="GO:0071949">
    <property type="term" value="F:FAD binding"/>
    <property type="evidence" value="ECO:0007669"/>
    <property type="project" value="InterPro"/>
</dbReference>
<organism evidence="5 6">
    <name type="scientific">Micromonospora noduli</name>
    <dbReference type="NCBI Taxonomy" id="709876"/>
    <lineage>
        <taxon>Bacteria</taxon>
        <taxon>Bacillati</taxon>
        <taxon>Actinomycetota</taxon>
        <taxon>Actinomycetes</taxon>
        <taxon>Micromonosporales</taxon>
        <taxon>Micromonosporaceae</taxon>
        <taxon>Micromonospora</taxon>
    </lineage>
</organism>
<dbReference type="AlphaFoldDB" id="A0A328NFT1"/>
<dbReference type="GO" id="GO:0016709">
    <property type="term" value="F:oxidoreductase activity, acting on paired donors, with incorporation or reduction of molecular oxygen, NAD(P)H as one donor, and incorporation of one atom of oxygen"/>
    <property type="evidence" value="ECO:0007669"/>
    <property type="project" value="UniProtKB-ARBA"/>
</dbReference>
<dbReference type="RefSeq" id="WP_112581709.1">
    <property type="nucleotide sequence ID" value="NZ_JBFAQI010000001.1"/>
</dbReference>
<evidence type="ECO:0000313" key="6">
    <source>
        <dbReference type="Proteomes" id="UP000248966"/>
    </source>
</evidence>
<dbReference type="PANTHER" id="PTHR43004:SF19">
    <property type="entry name" value="BINDING MONOOXYGENASE, PUTATIVE (JCVI)-RELATED"/>
    <property type="match status" value="1"/>
</dbReference>
<evidence type="ECO:0000256" key="1">
    <source>
        <dbReference type="ARBA" id="ARBA00001974"/>
    </source>
</evidence>
<dbReference type="Pfam" id="PF01494">
    <property type="entry name" value="FAD_binding_3"/>
    <property type="match status" value="1"/>
</dbReference>
<name>A0A328NFT1_9ACTN</name>
<comment type="cofactor">
    <cofactor evidence="1">
        <name>FAD</name>
        <dbReference type="ChEBI" id="CHEBI:57692"/>
    </cofactor>
</comment>
<evidence type="ECO:0000259" key="4">
    <source>
        <dbReference type="Pfam" id="PF01494"/>
    </source>
</evidence>
<dbReference type="Gene3D" id="3.40.30.120">
    <property type="match status" value="1"/>
</dbReference>
<dbReference type="Pfam" id="PF21274">
    <property type="entry name" value="Rng_hyd_C"/>
    <property type="match status" value="1"/>
</dbReference>
<evidence type="ECO:0000256" key="2">
    <source>
        <dbReference type="ARBA" id="ARBA00022630"/>
    </source>
</evidence>
<comment type="caution">
    <text evidence="5">The sequence shown here is derived from an EMBL/GenBank/DDBJ whole genome shotgun (WGS) entry which is preliminary data.</text>
</comment>
<protein>
    <submittedName>
        <fullName evidence="5">2,4-dichlorophenol 6-monooxygenase</fullName>
    </submittedName>
</protein>
<dbReference type="SUPFAM" id="SSF51905">
    <property type="entry name" value="FAD/NAD(P)-binding domain"/>
    <property type="match status" value="1"/>
</dbReference>
<sequence>MSDGSTDVLIVGGGPVGLSTALFLARKGIRPILVERRPRLSTIPRATGLHARTVEIFRTVGLEPAVQQAGMKIVGPGAELDLVRAGRATPLVMLGAQSLADLHKSFVMEAHDVDYDKFTPSWPIWCGQDHYEPLLHDAAVEAGAEIRFQNELVGLTQDQDGVTATVNDNGTTRTIRARYVVAADGVKSPVRNMLEIGDRSNGVAGNFVSIIFRAKVDLPESAPRFTLIYLMNQLAQGLLLFIEPGRWMFGVNYYPERGQSPADFTPERCVELARIAAGDPELEVEVESAQPWDARHMVADAYQSGRVFLAGDACHAHPPAGGFGVNAGIQDAHNLAWKLADVLAGRADESLLDSYEAERRPVGAATADQAWMLFRTRGQLADEDKAAYRDFVIVTMGYRYTSNAIVGAPADTELLPRELTFTGQPGSRAPHGWVDHDGARVSTIDVLTEGWTLATAPGDDAWVAAAEAVSAETGLPIKALTAGPDGDLADDGSWLASCGVGPGGALLVRPDGIVAWRSAGPVDDQAQTLAAALATILRGA</sequence>
<dbReference type="PRINTS" id="PR00420">
    <property type="entry name" value="RNGMNOXGNASE"/>
</dbReference>
<keyword evidence="5" id="KW-0503">Monooxygenase</keyword>
<dbReference type="InterPro" id="IPR002938">
    <property type="entry name" value="FAD-bd"/>
</dbReference>
<keyword evidence="5" id="KW-0560">Oxidoreductase</keyword>